<dbReference type="GO" id="GO:0032259">
    <property type="term" value="P:methylation"/>
    <property type="evidence" value="ECO:0007669"/>
    <property type="project" value="UniProtKB-KW"/>
</dbReference>
<protein>
    <recommendedName>
        <fullName evidence="3">Methyltransferase</fullName>
        <ecNumber evidence="3">2.1.1.-</ecNumber>
    </recommendedName>
</protein>
<comment type="similarity">
    <text evidence="3">Belongs to the N(4)/N(6)-methyltransferase family.</text>
</comment>
<dbReference type="InParanoid" id="F2LTX9"/>
<sequence>MQKKKHIQETLFKEKSRAFSNRSIIINKSKFLEILDNLIRIQNIQELKIKLKELKSNLTSTNKDKIGILNIDKNGDTIEIKYNYLINELTQIEETLTLERTRYYINRLKKALTEIKTNKINDINLNRWKEYDEIITDSLWIFDKRDTSGAHHAWYWGNFIPQIPHQLMLRYTKKGDWVLDPLVGSGTTLIECRRLGRNGIGIEINPDVVEKAKKLIEKEPNRFNVTTDIITGDSTQIDLKKILEEKNVKKIQLVIIHPPYHDIIKFSNNPDDLSNAKTVDKFLEMFGKVLDNVLPVLEEGRYLGIVIGDKYSKGEWIPLGFYVMNEVLKREKFVLKSIIVKNFEETRAKRNQKELWRYRALVGGFYVFKHEYVLIFKKRG</sequence>
<name>F2LTX9_HIPMA</name>
<dbReference type="OrthoDB" id="3197274at2"/>
<reference evidence="6" key="2">
    <citation type="submission" date="2011-03" db="EMBL/GenBank/DDBJ databases">
        <title>The complete genome of Hippea maritima DSM 10411.</title>
        <authorList>
            <consortium name="US DOE Joint Genome Institute (JGI-PGF)"/>
            <person name="Lucas S."/>
            <person name="Copeland A."/>
            <person name="Lapidus A."/>
            <person name="Bruce D."/>
            <person name="Goodwin L."/>
            <person name="Pitluck S."/>
            <person name="Peters L."/>
            <person name="Kyrpides N."/>
            <person name="Mavromatis K."/>
            <person name="Pagani I."/>
            <person name="Ivanova N."/>
            <person name="Mikhailova N."/>
            <person name="Lu M."/>
            <person name="Detter J.C."/>
            <person name="Tapia R."/>
            <person name="Han C."/>
            <person name="Land M."/>
            <person name="Hauser L."/>
            <person name="Markowitz V."/>
            <person name="Cheng J.-F."/>
            <person name="Hugenholtz P."/>
            <person name="Woyke T."/>
            <person name="Wu D."/>
            <person name="Spring S."/>
            <person name="Schroeder M."/>
            <person name="Brambilla E."/>
            <person name="Klenk H.-P."/>
            <person name="Eisen J.A."/>
        </authorList>
    </citation>
    <scope>NUCLEOTIDE SEQUENCE [LARGE SCALE GENOMIC DNA]</scope>
    <source>
        <strain evidence="6">ATCC 700847 / DSM 10411 / MH2</strain>
    </source>
</reference>
<evidence type="ECO:0000313" key="6">
    <source>
        <dbReference type="Proteomes" id="UP000008139"/>
    </source>
</evidence>
<dbReference type="GO" id="GO:0008170">
    <property type="term" value="F:N-methyltransferase activity"/>
    <property type="evidence" value="ECO:0007669"/>
    <property type="project" value="InterPro"/>
</dbReference>
<dbReference type="REBASE" id="34011">
    <property type="entry name" value="M.Hma10411ORF406P"/>
</dbReference>
<dbReference type="InterPro" id="IPR002941">
    <property type="entry name" value="DNA_methylase_N4/N6"/>
</dbReference>
<evidence type="ECO:0000256" key="2">
    <source>
        <dbReference type="ARBA" id="ARBA00022679"/>
    </source>
</evidence>
<dbReference type="AlphaFoldDB" id="F2LTX9"/>
<proteinExistence type="inferred from homology"/>
<dbReference type="EMBL" id="CP002606">
    <property type="protein sequence ID" value="AEA33378.1"/>
    <property type="molecule type" value="Genomic_DNA"/>
</dbReference>
<keyword evidence="6" id="KW-1185">Reference proteome</keyword>
<keyword evidence="2" id="KW-0808">Transferase</keyword>
<dbReference type="InterPro" id="IPR001091">
    <property type="entry name" value="RM_Methyltransferase"/>
</dbReference>
<dbReference type="Pfam" id="PF01555">
    <property type="entry name" value="N6_N4_Mtase"/>
    <property type="match status" value="2"/>
</dbReference>
<dbReference type="PRINTS" id="PR00508">
    <property type="entry name" value="S21N4MTFRASE"/>
</dbReference>
<dbReference type="Proteomes" id="UP000008139">
    <property type="component" value="Chromosome"/>
</dbReference>
<accession>F2LTX9</accession>
<dbReference type="PANTHER" id="PTHR13370">
    <property type="entry name" value="RNA METHYLASE-RELATED"/>
    <property type="match status" value="1"/>
</dbReference>
<dbReference type="KEGG" id="hmr:Hipma_0406"/>
<reference evidence="5 6" key="1">
    <citation type="journal article" date="2011" name="Stand. Genomic Sci.">
        <title>Complete genome sequence of the thermophilic sulfur-reducer Hippea maritima type strain (MH(2)).</title>
        <authorList>
            <person name="Huntemann M."/>
            <person name="Lu M."/>
            <person name="Nolan M."/>
            <person name="Lapidus A."/>
            <person name="Lucas S."/>
            <person name="Hammon N."/>
            <person name="Deshpande S."/>
            <person name="Cheng J.F."/>
            <person name="Tapia R."/>
            <person name="Han C."/>
            <person name="Goodwin L."/>
            <person name="Pitluck S."/>
            <person name="Liolios K."/>
            <person name="Pagani I."/>
            <person name="Ivanova N."/>
            <person name="Ovchinikova G."/>
            <person name="Pati A."/>
            <person name="Chen A."/>
            <person name="Palaniappan K."/>
            <person name="Land M."/>
            <person name="Hauser L."/>
            <person name="Jeffries C.D."/>
            <person name="Detter J.C."/>
            <person name="Brambilla E.M."/>
            <person name="Rohde M."/>
            <person name="Spring S."/>
            <person name="Goker M."/>
            <person name="Woyke T."/>
            <person name="Bristow J."/>
            <person name="Eisen J.A."/>
            <person name="Markowitz V."/>
            <person name="Hugenholtz P."/>
            <person name="Kyrpides N.C."/>
            <person name="Klenk H.P."/>
            <person name="Mavromatis K."/>
        </authorList>
    </citation>
    <scope>NUCLEOTIDE SEQUENCE [LARGE SCALE GENOMIC DNA]</scope>
    <source>
        <strain evidence="6">ATCC 700847 / DSM 10411 / MH2</strain>
    </source>
</reference>
<dbReference type="InterPro" id="IPR029063">
    <property type="entry name" value="SAM-dependent_MTases_sf"/>
</dbReference>
<dbReference type="GO" id="GO:0003677">
    <property type="term" value="F:DNA binding"/>
    <property type="evidence" value="ECO:0007669"/>
    <property type="project" value="InterPro"/>
</dbReference>
<feature type="domain" description="DNA methylase N-4/N-6" evidence="4">
    <location>
        <begin position="117"/>
        <end position="214"/>
    </location>
</feature>
<evidence type="ECO:0000259" key="4">
    <source>
        <dbReference type="Pfam" id="PF01555"/>
    </source>
</evidence>
<evidence type="ECO:0000256" key="1">
    <source>
        <dbReference type="ARBA" id="ARBA00022603"/>
    </source>
</evidence>
<dbReference type="GO" id="GO:0005737">
    <property type="term" value="C:cytoplasm"/>
    <property type="evidence" value="ECO:0007669"/>
    <property type="project" value="TreeGrafter"/>
</dbReference>
<evidence type="ECO:0000256" key="3">
    <source>
        <dbReference type="RuleBase" id="RU362026"/>
    </source>
</evidence>
<dbReference type="EC" id="2.1.1.-" evidence="3"/>
<feature type="domain" description="DNA methylase N-4/N-6" evidence="4">
    <location>
        <begin position="251"/>
        <end position="379"/>
    </location>
</feature>
<dbReference type="PANTHER" id="PTHR13370:SF3">
    <property type="entry name" value="TRNA (GUANINE(10)-N2)-METHYLTRANSFERASE HOMOLOG"/>
    <property type="match status" value="1"/>
</dbReference>
<organism evidence="5 6">
    <name type="scientific">Hippea maritima (strain ATCC 700847 / DSM 10411 / MH2)</name>
    <dbReference type="NCBI Taxonomy" id="760142"/>
    <lineage>
        <taxon>Bacteria</taxon>
        <taxon>Pseudomonadati</taxon>
        <taxon>Campylobacterota</taxon>
        <taxon>Desulfurellia</taxon>
        <taxon>Desulfurellales</taxon>
        <taxon>Hippeaceae</taxon>
        <taxon>Hippea</taxon>
    </lineage>
</organism>
<dbReference type="Gene3D" id="3.40.50.150">
    <property type="entry name" value="Vaccinia Virus protein VP39"/>
    <property type="match status" value="2"/>
</dbReference>
<evidence type="ECO:0000313" key="5">
    <source>
        <dbReference type="EMBL" id="AEA33378.1"/>
    </source>
</evidence>
<dbReference type="SUPFAM" id="SSF53335">
    <property type="entry name" value="S-adenosyl-L-methionine-dependent methyltransferases"/>
    <property type="match status" value="2"/>
</dbReference>
<keyword evidence="1 5" id="KW-0489">Methyltransferase</keyword>
<dbReference type="HOGENOM" id="CLU_063228_1_0_7"/>
<dbReference type="eggNOG" id="COG0863">
    <property type="taxonomic scope" value="Bacteria"/>
</dbReference>
<dbReference type="GO" id="GO:0009007">
    <property type="term" value="F:site-specific DNA-methyltransferase (adenine-specific) activity"/>
    <property type="evidence" value="ECO:0007669"/>
    <property type="project" value="TreeGrafter"/>
</dbReference>
<dbReference type="CDD" id="cd02440">
    <property type="entry name" value="AdoMet_MTases"/>
    <property type="match status" value="1"/>
</dbReference>
<gene>
    <name evidence="5" type="ordered locus">Hipma_0406</name>
</gene>